<accession>A0A9D1FXY6</accession>
<keyword evidence="4" id="KW-0472">Membrane</keyword>
<dbReference type="PANTHER" id="PTHR43280:SF2">
    <property type="entry name" value="HTH-TYPE TRANSCRIPTIONAL REGULATOR EXSA"/>
    <property type="match status" value="1"/>
</dbReference>
<evidence type="ECO:0000256" key="3">
    <source>
        <dbReference type="ARBA" id="ARBA00023163"/>
    </source>
</evidence>
<evidence type="ECO:0000313" key="7">
    <source>
        <dbReference type="Proteomes" id="UP000824140"/>
    </source>
</evidence>
<evidence type="ECO:0000259" key="5">
    <source>
        <dbReference type="PROSITE" id="PS01124"/>
    </source>
</evidence>
<dbReference type="PANTHER" id="PTHR43280">
    <property type="entry name" value="ARAC-FAMILY TRANSCRIPTIONAL REGULATOR"/>
    <property type="match status" value="1"/>
</dbReference>
<dbReference type="SUPFAM" id="SSF46689">
    <property type="entry name" value="Homeodomain-like"/>
    <property type="match status" value="1"/>
</dbReference>
<dbReference type="GO" id="GO:0043565">
    <property type="term" value="F:sequence-specific DNA binding"/>
    <property type="evidence" value="ECO:0007669"/>
    <property type="project" value="InterPro"/>
</dbReference>
<keyword evidence="2" id="KW-0238">DNA-binding</keyword>
<dbReference type="Gene3D" id="1.10.10.60">
    <property type="entry name" value="Homeodomain-like"/>
    <property type="match status" value="2"/>
</dbReference>
<dbReference type="InterPro" id="IPR018062">
    <property type="entry name" value="HTH_AraC-typ_CS"/>
</dbReference>
<keyword evidence="3" id="KW-0804">Transcription</keyword>
<dbReference type="GO" id="GO:0003700">
    <property type="term" value="F:DNA-binding transcription factor activity"/>
    <property type="evidence" value="ECO:0007669"/>
    <property type="project" value="InterPro"/>
</dbReference>
<evidence type="ECO:0000256" key="4">
    <source>
        <dbReference type="SAM" id="Phobius"/>
    </source>
</evidence>
<comment type="caution">
    <text evidence="6">The sequence shown here is derived from an EMBL/GenBank/DDBJ whole genome shotgun (WGS) entry which is preliminary data.</text>
</comment>
<feature type="transmembrane region" description="Helical" evidence="4">
    <location>
        <begin position="278"/>
        <end position="298"/>
    </location>
</feature>
<dbReference type="InterPro" id="IPR009057">
    <property type="entry name" value="Homeodomain-like_sf"/>
</dbReference>
<organism evidence="6 7">
    <name type="scientific">Candidatus Alectryocaccomicrobium excrementavium</name>
    <dbReference type="NCBI Taxonomy" id="2840668"/>
    <lineage>
        <taxon>Bacteria</taxon>
        <taxon>Bacillati</taxon>
        <taxon>Bacillota</taxon>
        <taxon>Clostridia</taxon>
        <taxon>Candidatus Alectryocaccomicrobium</taxon>
    </lineage>
</organism>
<keyword evidence="1" id="KW-0805">Transcription regulation</keyword>
<dbReference type="PROSITE" id="PS51257">
    <property type="entry name" value="PROKAR_LIPOPROTEIN"/>
    <property type="match status" value="1"/>
</dbReference>
<reference evidence="6" key="2">
    <citation type="journal article" date="2021" name="PeerJ">
        <title>Extensive microbial diversity within the chicken gut microbiome revealed by metagenomics and culture.</title>
        <authorList>
            <person name="Gilroy R."/>
            <person name="Ravi A."/>
            <person name="Getino M."/>
            <person name="Pursley I."/>
            <person name="Horton D.L."/>
            <person name="Alikhan N.F."/>
            <person name="Baker D."/>
            <person name="Gharbi K."/>
            <person name="Hall N."/>
            <person name="Watson M."/>
            <person name="Adriaenssens E.M."/>
            <person name="Foster-Nyarko E."/>
            <person name="Jarju S."/>
            <person name="Secka A."/>
            <person name="Antonio M."/>
            <person name="Oren A."/>
            <person name="Chaudhuri R.R."/>
            <person name="La Ragione R."/>
            <person name="Hildebrand F."/>
            <person name="Pallen M.J."/>
        </authorList>
    </citation>
    <scope>NUCLEOTIDE SEQUENCE</scope>
    <source>
        <strain evidence="6">13766</strain>
    </source>
</reference>
<keyword evidence="4" id="KW-1133">Transmembrane helix</keyword>
<reference evidence="6" key="1">
    <citation type="submission" date="2020-10" db="EMBL/GenBank/DDBJ databases">
        <authorList>
            <person name="Gilroy R."/>
        </authorList>
    </citation>
    <scope>NUCLEOTIDE SEQUENCE</scope>
    <source>
        <strain evidence="6">13766</strain>
    </source>
</reference>
<dbReference type="Pfam" id="PF17853">
    <property type="entry name" value="GGDEF_2"/>
    <property type="match status" value="1"/>
</dbReference>
<dbReference type="SMART" id="SM00342">
    <property type="entry name" value="HTH_ARAC"/>
    <property type="match status" value="1"/>
</dbReference>
<dbReference type="Pfam" id="PF12833">
    <property type="entry name" value="HTH_18"/>
    <property type="match status" value="1"/>
</dbReference>
<dbReference type="InterPro" id="IPR041522">
    <property type="entry name" value="CdaR_GGDEF"/>
</dbReference>
<evidence type="ECO:0000256" key="2">
    <source>
        <dbReference type="ARBA" id="ARBA00023125"/>
    </source>
</evidence>
<sequence length="734" mass="81485">MAARRAGGRKSLFLKRLFLSYVLLLVPAFFVFTACTSHLFMRQQQMVAAAAQTELDRIAMQLAAELRDMETQSLYLSLKEEMQASKLRQNGSAALSVIQWLENIRYSNERINDAFVYLGGDVVYGANGASRLSTLTQRQLQLDSDNAQRLLLCLKESGHSQIVLLASGQGGYLLFHVSIPGGSEPDLSVNYLMRYDTLAKQFTGLMQAYACAVQLMAEDETAVQFSLTEGGALQMGAMAEFPGQAWTAMKAQSAPAGLVVRAQFPTGQLYASVNNSRAAIFALLAVVLFLAVAAAFAFSQRNSLSIRQIALSAAPAQMLPGKSRGWMDEIGVIRNMLALSASENLRMQGAIRAARRHLLRQTLLLLFHGVTMEPGMVQETLRMNGLELHETCFAVALCCAPEGSGEEWMEALASLPSCELSCETGVQTLAVLVQLPTLDTGRTERHAFAQKLAGECRQAVLAPPFIAMSRPCEALEQVYQAYMEAMLARRGPWFQRQGLILFDELISFEMPSLSFEPETVQEFRQAMQNLETKAVEKSARKLLAQIDARSNEDENDQEAAILMRSHLVQLVLNHLTQLGMEREYFAQLYALDPQKGGDFAQQLLFLLKRACAAGQATDELYAAAVAFVQEHYTDQNLSLEDVAQAIGQNKTYVSRMFRLHSGRRYIDYLSDLRLNRAAELLAHSDLQIREITHLVGYWDSVSFQKKFRAAFGVNPSEYRRAQEKDGGKNHAAED</sequence>
<evidence type="ECO:0000256" key="1">
    <source>
        <dbReference type="ARBA" id="ARBA00023015"/>
    </source>
</evidence>
<dbReference type="Proteomes" id="UP000824140">
    <property type="component" value="Unassembled WGS sequence"/>
</dbReference>
<dbReference type="PROSITE" id="PS00041">
    <property type="entry name" value="HTH_ARAC_FAMILY_1"/>
    <property type="match status" value="1"/>
</dbReference>
<gene>
    <name evidence="6" type="ORF">IAA84_01270</name>
</gene>
<feature type="domain" description="HTH araC/xylS-type" evidence="5">
    <location>
        <begin position="622"/>
        <end position="721"/>
    </location>
</feature>
<dbReference type="PROSITE" id="PS01124">
    <property type="entry name" value="HTH_ARAC_FAMILY_2"/>
    <property type="match status" value="1"/>
</dbReference>
<name>A0A9D1FXY6_9FIRM</name>
<proteinExistence type="predicted"/>
<dbReference type="AlphaFoldDB" id="A0A9D1FXY6"/>
<dbReference type="InterPro" id="IPR018060">
    <property type="entry name" value="HTH_AraC"/>
</dbReference>
<evidence type="ECO:0000313" key="6">
    <source>
        <dbReference type="EMBL" id="HIS91626.1"/>
    </source>
</evidence>
<dbReference type="EMBL" id="DVJN01000025">
    <property type="protein sequence ID" value="HIS91626.1"/>
    <property type="molecule type" value="Genomic_DNA"/>
</dbReference>
<protein>
    <submittedName>
        <fullName evidence="6">Helix-turn-helix transcriptional regulator</fullName>
    </submittedName>
</protein>
<keyword evidence="4" id="KW-0812">Transmembrane</keyword>